<evidence type="ECO:0000313" key="2">
    <source>
        <dbReference type="Proteomes" id="UP000324324"/>
    </source>
</evidence>
<dbReference type="RefSeq" id="WP_023265082.1">
    <property type="nucleotide sequence ID" value="NZ_VWRN01000006.1"/>
</dbReference>
<dbReference type="AlphaFoldDB" id="A0A5M8BDL7"/>
<reference evidence="1 2" key="1">
    <citation type="submission" date="2019-09" db="EMBL/GenBank/DDBJ databases">
        <title>Isolation of a novel species in the genus Cupriavidus from patients with sepsis using whole genome sequencing.</title>
        <authorList>
            <person name="Kweon O.J."/>
            <person name="Lee M.-K."/>
        </authorList>
    </citation>
    <scope>NUCLEOTIDE SEQUENCE [LARGE SCALE GENOMIC DNA]</scope>
    <source>
        <strain evidence="1 2">MKL-01</strain>
    </source>
</reference>
<keyword evidence="2" id="KW-1185">Reference proteome</keyword>
<name>A0A5M8BDL7_9BURK</name>
<gene>
    <name evidence="1" type="ORF">F1599_01620</name>
</gene>
<proteinExistence type="predicted"/>
<organism evidence="1 2">
    <name type="scientific">Cupriavidus cauae</name>
    <dbReference type="NCBI Taxonomy" id="2608999"/>
    <lineage>
        <taxon>Bacteria</taxon>
        <taxon>Pseudomonadati</taxon>
        <taxon>Pseudomonadota</taxon>
        <taxon>Betaproteobacteria</taxon>
        <taxon>Burkholderiales</taxon>
        <taxon>Burkholderiaceae</taxon>
        <taxon>Cupriavidus</taxon>
    </lineage>
</organism>
<accession>A0A5M8BDL7</accession>
<dbReference type="EMBL" id="VWRN01000006">
    <property type="protein sequence ID" value="KAA6133142.1"/>
    <property type="molecule type" value="Genomic_DNA"/>
</dbReference>
<dbReference type="Proteomes" id="UP000324324">
    <property type="component" value="Unassembled WGS sequence"/>
</dbReference>
<sequence>MKATVRTTVKLIRNDPESDKALREFIATGKLNSTRTFKIRDAAKGVEREVKLKLIPAQG</sequence>
<comment type="caution">
    <text evidence="1">The sequence shown here is derived from an EMBL/GenBank/DDBJ whole genome shotgun (WGS) entry which is preliminary data.</text>
</comment>
<protein>
    <submittedName>
        <fullName evidence="1">Uncharacterized protein</fullName>
    </submittedName>
</protein>
<evidence type="ECO:0000313" key="1">
    <source>
        <dbReference type="EMBL" id="KAA6133142.1"/>
    </source>
</evidence>